<protein>
    <submittedName>
        <fullName evidence="1">Uncharacterized protein</fullName>
    </submittedName>
</protein>
<dbReference type="EnsemblPlants" id="AVESA.00010b.r2.2AG0212520.1">
    <property type="protein sequence ID" value="AVESA.00010b.r2.2AG0212520.1.CDS"/>
    <property type="gene ID" value="AVESA.00010b.r2.2AG0212520"/>
</dbReference>
<name>A0ACD5U9Q3_AVESA</name>
<reference evidence="1" key="2">
    <citation type="submission" date="2025-09" db="UniProtKB">
        <authorList>
            <consortium name="EnsemblPlants"/>
        </authorList>
    </citation>
    <scope>IDENTIFICATION</scope>
</reference>
<accession>A0ACD5U9Q3</accession>
<evidence type="ECO:0000313" key="2">
    <source>
        <dbReference type="Proteomes" id="UP001732700"/>
    </source>
</evidence>
<evidence type="ECO:0000313" key="1">
    <source>
        <dbReference type="EnsemblPlants" id="AVESA.00010b.r2.2AG0212520.1.CDS"/>
    </source>
</evidence>
<organism evidence="1 2">
    <name type="scientific">Avena sativa</name>
    <name type="common">Oat</name>
    <dbReference type="NCBI Taxonomy" id="4498"/>
    <lineage>
        <taxon>Eukaryota</taxon>
        <taxon>Viridiplantae</taxon>
        <taxon>Streptophyta</taxon>
        <taxon>Embryophyta</taxon>
        <taxon>Tracheophyta</taxon>
        <taxon>Spermatophyta</taxon>
        <taxon>Magnoliopsida</taxon>
        <taxon>Liliopsida</taxon>
        <taxon>Poales</taxon>
        <taxon>Poaceae</taxon>
        <taxon>BOP clade</taxon>
        <taxon>Pooideae</taxon>
        <taxon>Poodae</taxon>
        <taxon>Poeae</taxon>
        <taxon>Poeae Chloroplast Group 1 (Aveneae type)</taxon>
        <taxon>Aveninae</taxon>
        <taxon>Avena</taxon>
    </lineage>
</organism>
<dbReference type="Proteomes" id="UP001732700">
    <property type="component" value="Chromosome 2A"/>
</dbReference>
<sequence length="943" mass="102777">MHQNLQNSQQMATPGQQQNFMSQNQPPTHLPPEKLLAEISQDPQLLHMFQQQYLLSQLQLQSQPPVTPQPQPQLSMLDKMILLQQQQQQQQQLQQRLQLEQQQKVLLQQQHLLSQVAPHGHSNQQLDDPYGSKHTSLPAGDSMNLGVRKIQDVLEVDRILTNHGTLQGQQSSQAFMNMRGMEGVGLSQNSVPTVPMPHEIFMGVSPKERYSHPQKSGNFASNNAQPSASTVNLMLTEVAERYEEKSADYQQVGINKAESKPANILGSRFNVASSSALGEVKGFPETSLNPISEIMSHHNHVQEMKDTPDAVELTMETDVKAPDTQETKKAEKKKKQKKKQTAVDVGKAAPKTVSQQPSLDAEVDGYNQGSTKHDLPDDTEDLFWGSPVRAGSSSRSVEPPLGFGSSANFPPKSLPEEYDVTRAEWEHSALSEPHAAASQKGWKPTQGPRPKSLLEIQAEEQLRAQRVAADNAKIAVPVISVPSVPWSTMSASSEQQLGGAGRSLGGQESAGDSRNKRSQLHDLLAEEVLARSSNADNENLGSANDVSFPPLSPAVQPDAPAFDDNDFIEAKDSKKNKKKGAKSKGPAVKAPLPVGSVESAISIPTEKVKSSKQAQLEKEILPAPPSGPSFGDFVPWKTDQTNFAPAPAWSTDAAKTHKPLSLRDIQREEERRSGVVQQQPPSPTPAKVPVNQRNHVNVPSWQASGSSPSKAVAPVQMSSSTSNRAKSNAEDDLFWGPSDHSKQDKKQSEFPSLSSQSRSSMTKDQAPLNRQKSQASKLPLSTAPTANLIGKGKTETANKQTEAMDFRDWCDSEWSRLTGTNDTSFLEFCIKQSTAEAETLLRENVGSLDRNGQFIDKFLNYKAFLSKEVIETAFRAPSNRGPRGDAASRPNPVPAAKGGPSVEAEQDAGGKKKGKKGKKVSAAVLGFNVVSNRIMMGEIQNVD</sequence>
<keyword evidence="2" id="KW-1185">Reference proteome</keyword>
<reference evidence="1" key="1">
    <citation type="submission" date="2021-05" db="EMBL/GenBank/DDBJ databases">
        <authorList>
            <person name="Scholz U."/>
            <person name="Mascher M."/>
            <person name="Fiebig A."/>
        </authorList>
    </citation>
    <scope>NUCLEOTIDE SEQUENCE [LARGE SCALE GENOMIC DNA]</scope>
</reference>
<proteinExistence type="predicted"/>